<dbReference type="OrthoDB" id="2292826at2"/>
<evidence type="ECO:0000313" key="3">
    <source>
        <dbReference type="EMBL" id="KRM19328.1"/>
    </source>
</evidence>
<organism evidence="3 4">
    <name type="scientific">Ligilactobacillus hayakitensis DSM 18933 = JCM 14209</name>
    <dbReference type="NCBI Taxonomy" id="1423755"/>
    <lineage>
        <taxon>Bacteria</taxon>
        <taxon>Bacillati</taxon>
        <taxon>Bacillota</taxon>
        <taxon>Bacilli</taxon>
        <taxon>Lactobacillales</taxon>
        <taxon>Lactobacillaceae</taxon>
        <taxon>Ligilactobacillus</taxon>
    </lineage>
</organism>
<protein>
    <recommendedName>
        <fullName evidence="5">Zinc-ribbon domain-containing protein</fullName>
    </recommendedName>
</protein>
<dbReference type="Proteomes" id="UP000051054">
    <property type="component" value="Unassembled WGS sequence"/>
</dbReference>
<feature type="compositionally biased region" description="Basic and acidic residues" evidence="1">
    <location>
        <begin position="9"/>
        <end position="32"/>
    </location>
</feature>
<gene>
    <name evidence="3" type="ORF">FC40_GL000255</name>
</gene>
<proteinExistence type="predicted"/>
<evidence type="ECO:0000313" key="4">
    <source>
        <dbReference type="Proteomes" id="UP000051054"/>
    </source>
</evidence>
<dbReference type="EMBL" id="AZGD01000057">
    <property type="protein sequence ID" value="KRM19328.1"/>
    <property type="molecule type" value="Genomic_DNA"/>
</dbReference>
<feature type="compositionally biased region" description="Basic and acidic residues" evidence="1">
    <location>
        <begin position="104"/>
        <end position="155"/>
    </location>
</feature>
<dbReference type="AlphaFoldDB" id="A0A0R1WN76"/>
<feature type="compositionally biased region" description="Basic residues" evidence="1">
    <location>
        <begin position="34"/>
        <end position="46"/>
    </location>
</feature>
<feature type="region of interest" description="Disordered" evidence="1">
    <location>
        <begin position="1"/>
        <end position="155"/>
    </location>
</feature>
<dbReference type="RefSeq" id="WP_025022600.1">
    <property type="nucleotide sequence ID" value="NZ_AZGD01000057.1"/>
</dbReference>
<keyword evidence="2" id="KW-1133">Transmembrane helix</keyword>
<reference evidence="3 4" key="1">
    <citation type="journal article" date="2015" name="Genome Announc.">
        <title>Expanding the biotechnology potential of lactobacilli through comparative genomics of 213 strains and associated genera.</title>
        <authorList>
            <person name="Sun Z."/>
            <person name="Harris H.M."/>
            <person name="McCann A."/>
            <person name="Guo C."/>
            <person name="Argimon S."/>
            <person name="Zhang W."/>
            <person name="Yang X."/>
            <person name="Jeffery I.B."/>
            <person name="Cooney J.C."/>
            <person name="Kagawa T.F."/>
            <person name="Liu W."/>
            <person name="Song Y."/>
            <person name="Salvetti E."/>
            <person name="Wrobel A."/>
            <person name="Rasinkangas P."/>
            <person name="Parkhill J."/>
            <person name="Rea M.C."/>
            <person name="O'Sullivan O."/>
            <person name="Ritari J."/>
            <person name="Douillard F.P."/>
            <person name="Paul Ross R."/>
            <person name="Yang R."/>
            <person name="Briner A.E."/>
            <person name="Felis G.E."/>
            <person name="de Vos W.M."/>
            <person name="Barrangou R."/>
            <person name="Klaenhammer T.R."/>
            <person name="Caufield P.W."/>
            <person name="Cui Y."/>
            <person name="Zhang H."/>
            <person name="O'Toole P.W."/>
        </authorList>
    </citation>
    <scope>NUCLEOTIDE SEQUENCE [LARGE SCALE GENOMIC DNA]</scope>
    <source>
        <strain evidence="3 4">DSM 18933</strain>
    </source>
</reference>
<dbReference type="PATRIC" id="fig|1423755.3.peg.276"/>
<name>A0A0R1WN76_9LACO</name>
<feature type="transmembrane region" description="Helical" evidence="2">
    <location>
        <begin position="187"/>
        <end position="206"/>
    </location>
</feature>
<evidence type="ECO:0000256" key="1">
    <source>
        <dbReference type="SAM" id="MobiDB-lite"/>
    </source>
</evidence>
<feature type="compositionally biased region" description="Basic and acidic residues" evidence="1">
    <location>
        <begin position="47"/>
        <end position="94"/>
    </location>
</feature>
<dbReference type="STRING" id="1423755.FC40_GL000255"/>
<accession>A0A0R1WN76</accession>
<sequence length="546" mass="61892">MAKCPNCGKEVKKDLKQCPHCQSEIKPKEVAAKKTAKKGKNKKKEKTKADIKVEDKKGTSSSQDHDEKEANSKANAKTEGDTNKKENDNKDSQAKDLPQANTAKEAEVKVSDSKKAEPTKKAATEENDSSTKKDSAKNEEAQSNKEAKAEDKKEVKSIVQGLEGTPTDKPHPLSKVITPYHPDYKPYIIGILISIFLLGVFLFTLTRFNNPIPPQMTSFGQQTKQQEQHVWFVTGPTKGENAPITKIIVLKHGKGIAYQVFDENLTLKKVAKMNEDQVINLAKQQDRIYFEKAAARFEALRDGKNAEDFGHPTWMNDLNSGNRLFFSFENKNDNSWRNANLIDENQYNQLNDNKKFTRVTKTEQEFVDQLGPSDKADMKMQDDLKKELAKRRYNGLINNLNAMKYIEPKWQAVKIDNFNQGDEVSRQVVRIKEVNKLNYPQSTTQDILNKLTAEQKQKVQAAASSYQNTSNFGSRYNAVNAAFSQEYFNQIMRDFFKPAQVEIKYAINEPTSLDFKDARFIGYQAKDGGYLVMKAQNGSQKVILSQ</sequence>
<keyword evidence="4" id="KW-1185">Reference proteome</keyword>
<evidence type="ECO:0008006" key="5">
    <source>
        <dbReference type="Google" id="ProtNLM"/>
    </source>
</evidence>
<keyword evidence="2" id="KW-0472">Membrane</keyword>
<comment type="caution">
    <text evidence="3">The sequence shown here is derived from an EMBL/GenBank/DDBJ whole genome shotgun (WGS) entry which is preliminary data.</text>
</comment>
<evidence type="ECO:0000256" key="2">
    <source>
        <dbReference type="SAM" id="Phobius"/>
    </source>
</evidence>
<keyword evidence="2" id="KW-0812">Transmembrane</keyword>
<dbReference type="eggNOG" id="ENOG5030BKB">
    <property type="taxonomic scope" value="Bacteria"/>
</dbReference>